<organism evidence="1 2">
    <name type="scientific">Methylomonas methanica</name>
    <dbReference type="NCBI Taxonomy" id="421"/>
    <lineage>
        <taxon>Bacteria</taxon>
        <taxon>Pseudomonadati</taxon>
        <taxon>Pseudomonadota</taxon>
        <taxon>Gammaproteobacteria</taxon>
        <taxon>Methylococcales</taxon>
        <taxon>Methylococcaceae</taxon>
        <taxon>Methylomonas</taxon>
    </lineage>
</organism>
<evidence type="ECO:0000313" key="1">
    <source>
        <dbReference type="EMBL" id="OAH98970.1"/>
    </source>
</evidence>
<name>A0A177M011_METMH</name>
<dbReference type="Proteomes" id="UP000077763">
    <property type="component" value="Unassembled WGS sequence"/>
</dbReference>
<protein>
    <submittedName>
        <fullName evidence="1">Uncharacterized protein</fullName>
    </submittedName>
</protein>
<sequence length="78" mass="9169">MSKFINPAFREFLNTQKDSFSLREKVGMRESNQQFTSLTLALSLRETVFLEVPLNSWDSSLRRIREPSYHTGFPLSRE</sequence>
<gene>
    <name evidence="1" type="ORF">A1353_21595</name>
</gene>
<comment type="caution">
    <text evidence="1">The sequence shown here is derived from an EMBL/GenBank/DDBJ whole genome shotgun (WGS) entry which is preliminary data.</text>
</comment>
<proteinExistence type="predicted"/>
<dbReference type="EMBL" id="LUUH01000085">
    <property type="protein sequence ID" value="OAH98970.1"/>
    <property type="molecule type" value="Genomic_DNA"/>
</dbReference>
<accession>A0A177M011</accession>
<reference evidence="1 2" key="1">
    <citation type="submission" date="2016-03" db="EMBL/GenBank/DDBJ databases">
        <authorList>
            <person name="Ploux O."/>
        </authorList>
    </citation>
    <scope>NUCLEOTIDE SEQUENCE [LARGE SCALE GENOMIC DNA]</scope>
    <source>
        <strain evidence="1 2">R-45371</strain>
    </source>
</reference>
<dbReference type="AlphaFoldDB" id="A0A177M011"/>
<evidence type="ECO:0000313" key="2">
    <source>
        <dbReference type="Proteomes" id="UP000077763"/>
    </source>
</evidence>